<dbReference type="AlphaFoldDB" id="A0A2T5C4Z5"/>
<dbReference type="OrthoDB" id="1111684at2"/>
<feature type="domain" description="TonB-dependent receptor plug" evidence="2">
    <location>
        <begin position="231"/>
        <end position="308"/>
    </location>
</feature>
<dbReference type="InterPro" id="IPR008969">
    <property type="entry name" value="CarboxyPept-like_regulatory"/>
</dbReference>
<gene>
    <name evidence="3" type="ORF">C8N47_103218</name>
</gene>
<dbReference type="Pfam" id="PF13715">
    <property type="entry name" value="CarbopepD_reg_2"/>
    <property type="match status" value="1"/>
</dbReference>
<reference evidence="3 4" key="1">
    <citation type="submission" date="2018-04" db="EMBL/GenBank/DDBJ databases">
        <title>Genomic Encyclopedia of Archaeal and Bacterial Type Strains, Phase II (KMG-II): from individual species to whole genera.</title>
        <authorList>
            <person name="Goeker M."/>
        </authorList>
    </citation>
    <scope>NUCLEOTIDE SEQUENCE [LARGE SCALE GENOMIC DNA]</scope>
    <source>
        <strain evidence="3 4">DSM 28823</strain>
    </source>
</reference>
<feature type="chain" id="PRO_5015688081" evidence="1">
    <location>
        <begin position="23"/>
        <end position="853"/>
    </location>
</feature>
<dbReference type="RefSeq" id="WP_107821302.1">
    <property type="nucleotide sequence ID" value="NZ_OY782574.1"/>
</dbReference>
<accession>A0A2T5C4Z5</accession>
<dbReference type="InterPro" id="IPR037066">
    <property type="entry name" value="Plug_dom_sf"/>
</dbReference>
<evidence type="ECO:0000313" key="3">
    <source>
        <dbReference type="EMBL" id="PTN09921.1"/>
    </source>
</evidence>
<dbReference type="Gene3D" id="2.170.130.10">
    <property type="entry name" value="TonB-dependent receptor, plug domain"/>
    <property type="match status" value="1"/>
</dbReference>
<evidence type="ECO:0000256" key="1">
    <source>
        <dbReference type="SAM" id="SignalP"/>
    </source>
</evidence>
<evidence type="ECO:0000313" key="4">
    <source>
        <dbReference type="Proteomes" id="UP000243525"/>
    </source>
</evidence>
<comment type="caution">
    <text evidence="3">The sequence shown here is derived from an EMBL/GenBank/DDBJ whole genome shotgun (WGS) entry which is preliminary data.</text>
</comment>
<evidence type="ECO:0000259" key="2">
    <source>
        <dbReference type="Pfam" id="PF07715"/>
    </source>
</evidence>
<dbReference type="InterPro" id="IPR012910">
    <property type="entry name" value="Plug_dom"/>
</dbReference>
<organism evidence="3 4">
    <name type="scientific">Mangrovibacterium marinum</name>
    <dbReference type="NCBI Taxonomy" id="1639118"/>
    <lineage>
        <taxon>Bacteria</taxon>
        <taxon>Pseudomonadati</taxon>
        <taxon>Bacteroidota</taxon>
        <taxon>Bacteroidia</taxon>
        <taxon>Marinilabiliales</taxon>
        <taxon>Prolixibacteraceae</taxon>
        <taxon>Mangrovibacterium</taxon>
    </lineage>
</organism>
<dbReference type="EMBL" id="QAAD01000003">
    <property type="protein sequence ID" value="PTN09921.1"/>
    <property type="molecule type" value="Genomic_DNA"/>
</dbReference>
<sequence>MKSCAKAILFLLFLSCFAGSYAQQTDIRVNGHGQSLSQTLEQLAHKNQLHFAYDANYFSALKVQEDIEARNLAEFIQTICKKYHLKAEDIDGTVVLYPNPEPLPPPVIEKRTFSAVVIDQTSGEPLRYCNIGLQGTNNYGTTTNELGIFSTTTNGNNEIQIAISHLGYQRLDTIITIGREDRHIIRLRPFTVQMATIQVTQQEKDVVEMGNQTERIAFNPKQSANFPQVDNSDLISSLHLIPGIHFIGGQSSGISIRGSYPSENLIALDGIPLLETSHLFGNLSVLNSKFVSQAFVSRGAFDATYGEKISGIVELTGQTNFYKPSFELSANLLNVSATANIPVTQKLSFSGAFRRSYIDRWENYLYRSILNQASTNDEASVSPVIRFDDLNLKIALKPSDKHQISVNFINSTDFQERDYIFKDQSRLYRYEHADSNNKGFSANWAFQPGEDFQQRLTIGYNELQRSTFKNAGMSENSQGKGAKDELDTDHNFLKEFSASWSGELHSQRFTHQAGFGVNTYDVSYDYLTNKSTGTKLMDSIIFDNQTAVVHAYFQEKLRLTPLLQARIGLRANYLGQNQQLYWQPRAGLTYELNKKMKLVYAGGLYYQFLSRIRKIDIDNNVDLVWYLPAEEGQGILKAWQNLIGFQYNYNGLSMNVEAYWKNTSGRANLYAQQSSGKEKIIDYFLRSGRSINRGIDLMIQYRHGKFTHIIGSTISESNEQFEGYYNSQYYPSFYDQRFKIRWSELCKMNNWLFSANLFFHSGSPYLTNNEQTADQLYERLPHFMQIDLAVQRRFQLKFCTFNLGFSCMNVLDRKNVLEIDYFNISNNTGSYAVRTDITAIQFTPVFFVNVLLK</sequence>
<keyword evidence="3" id="KW-0675">Receptor</keyword>
<feature type="signal peptide" evidence="1">
    <location>
        <begin position="1"/>
        <end position="22"/>
    </location>
</feature>
<dbReference type="Proteomes" id="UP000243525">
    <property type="component" value="Unassembled WGS sequence"/>
</dbReference>
<name>A0A2T5C4Z5_9BACT</name>
<proteinExistence type="predicted"/>
<keyword evidence="1" id="KW-0732">Signal</keyword>
<dbReference type="SUPFAM" id="SSF49464">
    <property type="entry name" value="Carboxypeptidase regulatory domain-like"/>
    <property type="match status" value="1"/>
</dbReference>
<keyword evidence="4" id="KW-1185">Reference proteome</keyword>
<protein>
    <submittedName>
        <fullName evidence="3">Outer membrane receptor protein involved in Fe transport</fullName>
    </submittedName>
</protein>
<dbReference type="SUPFAM" id="SSF56935">
    <property type="entry name" value="Porins"/>
    <property type="match status" value="1"/>
</dbReference>
<dbReference type="Pfam" id="PF07715">
    <property type="entry name" value="Plug"/>
    <property type="match status" value="1"/>
</dbReference>